<dbReference type="PANTHER" id="PTHR43625:SF40">
    <property type="entry name" value="ALDO-KETO REDUCTASE YAKC [NADP(+)]"/>
    <property type="match status" value="1"/>
</dbReference>
<dbReference type="OrthoDB" id="3664926at2"/>
<name>A0A1H9A901_9ACTN</name>
<evidence type="ECO:0000256" key="1">
    <source>
        <dbReference type="ARBA" id="ARBA00023002"/>
    </source>
</evidence>
<evidence type="ECO:0000313" key="4">
    <source>
        <dbReference type="Proteomes" id="UP000198504"/>
    </source>
</evidence>
<gene>
    <name evidence="3" type="ORF">SAMN05421756_101498</name>
</gene>
<reference evidence="4" key="1">
    <citation type="submission" date="2016-10" db="EMBL/GenBank/DDBJ databases">
        <authorList>
            <person name="Varghese N."/>
            <person name="Submissions S."/>
        </authorList>
    </citation>
    <scope>NUCLEOTIDE SEQUENCE [LARGE SCALE GENOMIC DNA]</scope>
    <source>
        <strain evidence="4">CGMCC 4.6856</strain>
    </source>
</reference>
<dbReference type="STRING" id="1036181.SAMN05421756_101498"/>
<feature type="domain" description="NADP-dependent oxidoreductase" evidence="2">
    <location>
        <begin position="16"/>
        <end position="288"/>
    </location>
</feature>
<keyword evidence="4" id="KW-1185">Reference proteome</keyword>
<dbReference type="Pfam" id="PF00248">
    <property type="entry name" value="Aldo_ket_red"/>
    <property type="match status" value="1"/>
</dbReference>
<dbReference type="EMBL" id="FOFA01000001">
    <property type="protein sequence ID" value="SEP72478.1"/>
    <property type="molecule type" value="Genomic_DNA"/>
</dbReference>
<accession>A0A1H9A901</accession>
<dbReference type="AlphaFoldDB" id="A0A1H9A901"/>
<protein>
    <submittedName>
        <fullName evidence="3">Predicted oxidoreductase</fullName>
    </submittedName>
</protein>
<dbReference type="InterPro" id="IPR050791">
    <property type="entry name" value="Aldo-Keto_reductase"/>
</dbReference>
<organism evidence="3 4">
    <name type="scientific">Microlunatus flavus</name>
    <dbReference type="NCBI Taxonomy" id="1036181"/>
    <lineage>
        <taxon>Bacteria</taxon>
        <taxon>Bacillati</taxon>
        <taxon>Actinomycetota</taxon>
        <taxon>Actinomycetes</taxon>
        <taxon>Propionibacteriales</taxon>
        <taxon>Propionibacteriaceae</taxon>
        <taxon>Microlunatus</taxon>
    </lineage>
</organism>
<dbReference type="PRINTS" id="PR00069">
    <property type="entry name" value="ALDKETRDTASE"/>
</dbReference>
<sequence length="300" mass="31796">MANTTYDLAGRTVSRVGYGAMALEHYADDRGAGEKLVRRAVELGVDHFDTADFYGDSVANEILRDALDGDDRVVVVTKVGAVRTTGGDRPLRLAQKPHELRVAVEDNLRSLGRDRIDVVNLRRADTGPGLVASGDQVVDLDDQLAEMTALRDQGLIGAIGISAVTEAVLRRALPAGIVCVQNAYGLVARQFETMLDLCVAAGVAWVPYFPLGSGFPGMPKVAEQPEVVAAASRLGVTPAQVGLAWLLGHAPNTLLIPGTASVEHLEENLEVGSIELDAATSAELDAVWGARFADQEHQPG</sequence>
<proteinExistence type="predicted"/>
<dbReference type="CDD" id="cd19088">
    <property type="entry name" value="AKR_AKR13B1"/>
    <property type="match status" value="1"/>
</dbReference>
<dbReference type="InterPro" id="IPR023210">
    <property type="entry name" value="NADP_OxRdtase_dom"/>
</dbReference>
<keyword evidence="1" id="KW-0560">Oxidoreductase</keyword>
<dbReference type="GO" id="GO:0005737">
    <property type="term" value="C:cytoplasm"/>
    <property type="evidence" value="ECO:0007669"/>
    <property type="project" value="TreeGrafter"/>
</dbReference>
<dbReference type="PANTHER" id="PTHR43625">
    <property type="entry name" value="AFLATOXIN B1 ALDEHYDE REDUCTASE"/>
    <property type="match status" value="1"/>
</dbReference>
<dbReference type="InterPro" id="IPR020471">
    <property type="entry name" value="AKR"/>
</dbReference>
<dbReference type="SUPFAM" id="SSF51430">
    <property type="entry name" value="NAD(P)-linked oxidoreductase"/>
    <property type="match status" value="1"/>
</dbReference>
<dbReference type="InterPro" id="IPR036812">
    <property type="entry name" value="NAD(P)_OxRdtase_dom_sf"/>
</dbReference>
<dbReference type="RefSeq" id="WP_091177514.1">
    <property type="nucleotide sequence ID" value="NZ_FOFA01000001.1"/>
</dbReference>
<evidence type="ECO:0000259" key="2">
    <source>
        <dbReference type="Pfam" id="PF00248"/>
    </source>
</evidence>
<dbReference type="GO" id="GO:0016491">
    <property type="term" value="F:oxidoreductase activity"/>
    <property type="evidence" value="ECO:0007669"/>
    <property type="project" value="UniProtKB-KW"/>
</dbReference>
<dbReference type="Proteomes" id="UP000198504">
    <property type="component" value="Unassembled WGS sequence"/>
</dbReference>
<evidence type="ECO:0000313" key="3">
    <source>
        <dbReference type="EMBL" id="SEP72478.1"/>
    </source>
</evidence>
<dbReference type="Gene3D" id="3.20.20.100">
    <property type="entry name" value="NADP-dependent oxidoreductase domain"/>
    <property type="match status" value="1"/>
</dbReference>